<evidence type="ECO:0000313" key="2">
    <source>
        <dbReference type="Proteomes" id="UP001732700"/>
    </source>
</evidence>
<organism evidence="1 2">
    <name type="scientific">Avena sativa</name>
    <name type="common">Oat</name>
    <dbReference type="NCBI Taxonomy" id="4498"/>
    <lineage>
        <taxon>Eukaryota</taxon>
        <taxon>Viridiplantae</taxon>
        <taxon>Streptophyta</taxon>
        <taxon>Embryophyta</taxon>
        <taxon>Tracheophyta</taxon>
        <taxon>Spermatophyta</taxon>
        <taxon>Magnoliopsida</taxon>
        <taxon>Liliopsida</taxon>
        <taxon>Poales</taxon>
        <taxon>Poaceae</taxon>
        <taxon>BOP clade</taxon>
        <taxon>Pooideae</taxon>
        <taxon>Poodae</taxon>
        <taxon>Poeae</taxon>
        <taxon>Poeae Chloroplast Group 1 (Aveneae type)</taxon>
        <taxon>Aveninae</taxon>
        <taxon>Avena</taxon>
    </lineage>
</organism>
<reference evidence="1" key="2">
    <citation type="submission" date="2025-09" db="UniProtKB">
        <authorList>
            <consortium name="EnsemblPlants"/>
        </authorList>
    </citation>
    <scope>IDENTIFICATION</scope>
</reference>
<reference evidence="1" key="1">
    <citation type="submission" date="2021-05" db="EMBL/GenBank/DDBJ databases">
        <authorList>
            <person name="Scholz U."/>
            <person name="Mascher M."/>
            <person name="Fiebig A."/>
        </authorList>
    </citation>
    <scope>NUCLEOTIDE SEQUENCE [LARGE SCALE GENOMIC DNA]</scope>
</reference>
<keyword evidence="2" id="KW-1185">Reference proteome</keyword>
<accession>A0ACD5ZIN4</accession>
<evidence type="ECO:0000313" key="1">
    <source>
        <dbReference type="EnsemblPlants" id="AVESA.00010b.r2.7AG1198660.1.CDS"/>
    </source>
</evidence>
<dbReference type="EnsemblPlants" id="AVESA.00010b.r2.7AG1198660.1">
    <property type="protein sequence ID" value="AVESA.00010b.r2.7AG1198660.1.CDS"/>
    <property type="gene ID" value="AVESA.00010b.r2.7AG1198660"/>
</dbReference>
<dbReference type="Proteomes" id="UP001732700">
    <property type="component" value="Chromosome 7A"/>
</dbReference>
<proteinExistence type="predicted"/>
<sequence>MAKQSTAPPPAGEVAVDGDADVGLSGGDDELRQLPDQALRGMLQRMQQSVDGGIAARLPDGGRTYRLRIRAVRREVERRQSAAAAAFSPPPPPRPSSSSQTPPPNQGEPPEGDRCELMVQKSCVESSNVQATSPLPAQLETPACPSKLLPNVHLIKPKLESCEDSPVPAPDAADDWDTMPLSGDHPFFTIILSRSHVQKPFQLCIPCRFHKCLPEARTAATLVCRGKSWAMSYCGDLKVKKLDVNWMDFAVDNRLQINDACVFELVNGTKAEVVFHMQILRGGLPGEFTSKGATIDEPMVIVD</sequence>
<protein>
    <submittedName>
        <fullName evidence="1">Uncharacterized protein</fullName>
    </submittedName>
</protein>
<name>A0ACD5ZIN4_AVESA</name>